<dbReference type="AlphaFoldDB" id="A0AAV5KXR8"/>
<sequence>MILVLSLGFGSCLVFAIGFQEAVKEAIERVLLWEKVIDQYCRPDRITAKKQQEELEKVAKNIPNSAPASVKQSANRLVLSLQSNPG</sequence>
<dbReference type="Proteomes" id="UP001054252">
    <property type="component" value="Unassembled WGS sequence"/>
</dbReference>
<keyword evidence="1" id="KW-0732">Signal</keyword>
<proteinExistence type="predicted"/>
<organism evidence="2 3">
    <name type="scientific">Rubroshorea leprosula</name>
    <dbReference type="NCBI Taxonomy" id="152421"/>
    <lineage>
        <taxon>Eukaryota</taxon>
        <taxon>Viridiplantae</taxon>
        <taxon>Streptophyta</taxon>
        <taxon>Embryophyta</taxon>
        <taxon>Tracheophyta</taxon>
        <taxon>Spermatophyta</taxon>
        <taxon>Magnoliopsida</taxon>
        <taxon>eudicotyledons</taxon>
        <taxon>Gunneridae</taxon>
        <taxon>Pentapetalae</taxon>
        <taxon>rosids</taxon>
        <taxon>malvids</taxon>
        <taxon>Malvales</taxon>
        <taxon>Dipterocarpaceae</taxon>
        <taxon>Rubroshorea</taxon>
    </lineage>
</organism>
<name>A0AAV5KXR8_9ROSI</name>
<protein>
    <submittedName>
        <fullName evidence="2">Uncharacterized protein</fullName>
    </submittedName>
</protein>
<keyword evidence="3" id="KW-1185">Reference proteome</keyword>
<feature type="signal peptide" evidence="1">
    <location>
        <begin position="1"/>
        <end position="16"/>
    </location>
</feature>
<evidence type="ECO:0000256" key="1">
    <source>
        <dbReference type="SAM" id="SignalP"/>
    </source>
</evidence>
<dbReference type="PANTHER" id="PTHR47911">
    <property type="entry name" value="HYDROXYPROLINE-RICH GLYCOPROTEIN-LIKE"/>
    <property type="match status" value="1"/>
</dbReference>
<reference evidence="2 3" key="1">
    <citation type="journal article" date="2021" name="Commun. Biol.">
        <title>The genome of Shorea leprosula (Dipterocarpaceae) highlights the ecological relevance of drought in aseasonal tropical rainforests.</title>
        <authorList>
            <person name="Ng K.K.S."/>
            <person name="Kobayashi M.J."/>
            <person name="Fawcett J.A."/>
            <person name="Hatakeyama M."/>
            <person name="Paape T."/>
            <person name="Ng C.H."/>
            <person name="Ang C.C."/>
            <person name="Tnah L.H."/>
            <person name="Lee C.T."/>
            <person name="Nishiyama T."/>
            <person name="Sese J."/>
            <person name="O'Brien M.J."/>
            <person name="Copetti D."/>
            <person name="Mohd Noor M.I."/>
            <person name="Ong R.C."/>
            <person name="Putra M."/>
            <person name="Sireger I.Z."/>
            <person name="Indrioko S."/>
            <person name="Kosugi Y."/>
            <person name="Izuno A."/>
            <person name="Isagi Y."/>
            <person name="Lee S.L."/>
            <person name="Shimizu K.K."/>
        </authorList>
    </citation>
    <scope>NUCLEOTIDE SEQUENCE [LARGE SCALE GENOMIC DNA]</scope>
    <source>
        <strain evidence="2">214</strain>
    </source>
</reference>
<evidence type="ECO:0000313" key="2">
    <source>
        <dbReference type="EMBL" id="GKV29291.1"/>
    </source>
</evidence>
<comment type="caution">
    <text evidence="2">The sequence shown here is derived from an EMBL/GenBank/DDBJ whole genome shotgun (WGS) entry which is preliminary data.</text>
</comment>
<dbReference type="PANTHER" id="PTHR47911:SF1">
    <property type="entry name" value="OS06G0664400 PROTEIN"/>
    <property type="match status" value="1"/>
</dbReference>
<dbReference type="EMBL" id="BPVZ01000082">
    <property type="protein sequence ID" value="GKV29291.1"/>
    <property type="molecule type" value="Genomic_DNA"/>
</dbReference>
<gene>
    <name evidence="2" type="ORF">SLEP1_g38229</name>
</gene>
<accession>A0AAV5KXR8</accession>
<evidence type="ECO:0000313" key="3">
    <source>
        <dbReference type="Proteomes" id="UP001054252"/>
    </source>
</evidence>
<feature type="chain" id="PRO_5043955231" evidence="1">
    <location>
        <begin position="17"/>
        <end position="86"/>
    </location>
</feature>